<dbReference type="GO" id="GO:0005829">
    <property type="term" value="C:cytosol"/>
    <property type="evidence" value="ECO:0007669"/>
    <property type="project" value="TreeGrafter"/>
</dbReference>
<dbReference type="GO" id="GO:0032993">
    <property type="term" value="C:protein-DNA complex"/>
    <property type="evidence" value="ECO:0007669"/>
    <property type="project" value="TreeGrafter"/>
</dbReference>
<feature type="modified residue" description="4-aspartylphosphate" evidence="6">
    <location>
        <position position="55"/>
    </location>
</feature>
<evidence type="ECO:0000259" key="8">
    <source>
        <dbReference type="PROSITE" id="PS50110"/>
    </source>
</evidence>
<evidence type="ECO:0000256" key="7">
    <source>
        <dbReference type="PROSITE-ProRule" id="PRU01091"/>
    </source>
</evidence>
<dbReference type="InterPro" id="IPR001789">
    <property type="entry name" value="Sig_transdc_resp-reg_receiver"/>
</dbReference>
<dbReference type="PROSITE" id="PS50110">
    <property type="entry name" value="RESPONSE_REGULATORY"/>
    <property type="match status" value="1"/>
</dbReference>
<sequence>MFQSMKILIIEDEPALLETIQQFLKNEKYIVETATDYISGIDKIGAYDYDCILLDIMLPKGSGIEILKEIKRLNKKDAVIIISAKDSVEDKVLGLDLGADDYLAKPFNLLELHSRVKSAIRRKNQNGENFISFKNVKIFPEDRKVLVNQQEMTLNRKEFDLLYYFMIRPEKTLQKTSLAESVWGDSIDQADSLDFIYSQIKNLRKKLKEHNAEIDFQAVYGIGYKLV</sequence>
<dbReference type="InterPro" id="IPR036388">
    <property type="entry name" value="WH-like_DNA-bd_sf"/>
</dbReference>
<evidence type="ECO:0000256" key="6">
    <source>
        <dbReference type="PROSITE-ProRule" id="PRU00169"/>
    </source>
</evidence>
<keyword evidence="4 7" id="KW-0238">DNA-binding</keyword>
<dbReference type="Proteomes" id="UP000398217">
    <property type="component" value="Unassembled WGS sequence"/>
</dbReference>
<dbReference type="GO" id="GO:0006355">
    <property type="term" value="P:regulation of DNA-templated transcription"/>
    <property type="evidence" value="ECO:0007669"/>
    <property type="project" value="InterPro"/>
</dbReference>
<evidence type="ECO:0000256" key="5">
    <source>
        <dbReference type="ARBA" id="ARBA00023163"/>
    </source>
</evidence>
<accession>A0A5M4B9F6</accession>
<evidence type="ECO:0000313" key="11">
    <source>
        <dbReference type="Proteomes" id="UP000398217"/>
    </source>
</evidence>
<organism evidence="10 11">
    <name type="scientific">Capnocytophaga felis</name>
    <dbReference type="NCBI Taxonomy" id="2267611"/>
    <lineage>
        <taxon>Bacteria</taxon>
        <taxon>Pseudomonadati</taxon>
        <taxon>Bacteroidota</taxon>
        <taxon>Flavobacteriia</taxon>
        <taxon>Flavobacteriales</taxon>
        <taxon>Flavobacteriaceae</taxon>
        <taxon>Capnocytophaga</taxon>
    </lineage>
</organism>
<dbReference type="PROSITE" id="PS51755">
    <property type="entry name" value="OMPR_PHOB"/>
    <property type="match status" value="1"/>
</dbReference>
<evidence type="ECO:0000259" key="9">
    <source>
        <dbReference type="PROSITE" id="PS51755"/>
    </source>
</evidence>
<dbReference type="AlphaFoldDB" id="A0A5M4B9F6"/>
<dbReference type="Pfam" id="PF00486">
    <property type="entry name" value="Trans_reg_C"/>
    <property type="match status" value="1"/>
</dbReference>
<dbReference type="SMART" id="SM00448">
    <property type="entry name" value="REC"/>
    <property type="match status" value="1"/>
</dbReference>
<dbReference type="EMBL" id="BLBC01000006">
    <property type="protein sequence ID" value="GET45817.1"/>
    <property type="molecule type" value="Genomic_DNA"/>
</dbReference>
<dbReference type="InterPro" id="IPR001867">
    <property type="entry name" value="OmpR/PhoB-type_DNA-bd"/>
</dbReference>
<evidence type="ECO:0000256" key="3">
    <source>
        <dbReference type="ARBA" id="ARBA00023015"/>
    </source>
</evidence>
<dbReference type="Gene3D" id="1.10.10.10">
    <property type="entry name" value="Winged helix-like DNA-binding domain superfamily/Winged helix DNA-binding domain"/>
    <property type="match status" value="1"/>
</dbReference>
<feature type="DNA-binding region" description="OmpR/PhoB-type" evidence="7">
    <location>
        <begin position="128"/>
        <end position="227"/>
    </location>
</feature>
<proteinExistence type="predicted"/>
<evidence type="ECO:0000256" key="4">
    <source>
        <dbReference type="ARBA" id="ARBA00023125"/>
    </source>
</evidence>
<dbReference type="SMART" id="SM00862">
    <property type="entry name" value="Trans_reg_C"/>
    <property type="match status" value="1"/>
</dbReference>
<keyword evidence="2" id="KW-0902">Two-component regulatory system</keyword>
<evidence type="ECO:0000256" key="2">
    <source>
        <dbReference type="ARBA" id="ARBA00023012"/>
    </source>
</evidence>
<dbReference type="PANTHER" id="PTHR48111">
    <property type="entry name" value="REGULATOR OF RPOS"/>
    <property type="match status" value="1"/>
</dbReference>
<evidence type="ECO:0000313" key="10">
    <source>
        <dbReference type="EMBL" id="GET45817.1"/>
    </source>
</evidence>
<comment type="caution">
    <text evidence="10">The sequence shown here is derived from an EMBL/GenBank/DDBJ whole genome shotgun (WGS) entry which is preliminary data.</text>
</comment>
<dbReference type="InterPro" id="IPR011006">
    <property type="entry name" value="CheY-like_superfamily"/>
</dbReference>
<feature type="domain" description="Response regulatory" evidence="8">
    <location>
        <begin position="6"/>
        <end position="120"/>
    </location>
</feature>
<keyword evidence="1 6" id="KW-0597">Phosphoprotein</keyword>
<dbReference type="GO" id="GO:0000976">
    <property type="term" value="F:transcription cis-regulatory region binding"/>
    <property type="evidence" value="ECO:0007669"/>
    <property type="project" value="TreeGrafter"/>
</dbReference>
<gene>
    <name evidence="10" type="ORF">RCZ01_11190</name>
</gene>
<keyword evidence="11" id="KW-1185">Reference proteome</keyword>
<evidence type="ECO:0000256" key="1">
    <source>
        <dbReference type="ARBA" id="ARBA00022553"/>
    </source>
</evidence>
<reference evidence="11" key="1">
    <citation type="journal article" date="2020" name="Int. J. Syst. Evol. Microbiol.">
        <title>Capnocytophaga felis sp. nov. isolated from the feline oral cavity.</title>
        <authorList>
            <person name="Suzuki M."/>
            <person name="Umeda K."/>
            <person name="Kimura M."/>
            <person name="Imaoka K."/>
            <person name="Morikawa S."/>
            <person name="Maeda K."/>
        </authorList>
    </citation>
    <scope>NUCLEOTIDE SEQUENCE [LARGE SCALE GENOMIC DNA]</scope>
    <source>
        <strain evidence="11">KC07070</strain>
    </source>
</reference>
<keyword evidence="5" id="KW-0804">Transcription</keyword>
<dbReference type="SUPFAM" id="SSF52172">
    <property type="entry name" value="CheY-like"/>
    <property type="match status" value="1"/>
</dbReference>
<dbReference type="GO" id="GO:0000156">
    <property type="term" value="F:phosphorelay response regulator activity"/>
    <property type="evidence" value="ECO:0007669"/>
    <property type="project" value="TreeGrafter"/>
</dbReference>
<protein>
    <submittedName>
        <fullName evidence="10">DNA-binding response regulator</fullName>
    </submittedName>
</protein>
<dbReference type="CDD" id="cd00383">
    <property type="entry name" value="trans_reg_C"/>
    <property type="match status" value="1"/>
</dbReference>
<name>A0A5M4B9F6_9FLAO</name>
<dbReference type="Gene3D" id="3.40.50.2300">
    <property type="match status" value="1"/>
</dbReference>
<dbReference type="PANTHER" id="PTHR48111:SF22">
    <property type="entry name" value="REGULATOR OF RPOS"/>
    <property type="match status" value="1"/>
</dbReference>
<keyword evidence="3" id="KW-0805">Transcription regulation</keyword>
<dbReference type="InterPro" id="IPR039420">
    <property type="entry name" value="WalR-like"/>
</dbReference>
<feature type="domain" description="OmpR/PhoB-type" evidence="9">
    <location>
        <begin position="128"/>
        <end position="227"/>
    </location>
</feature>
<dbReference type="Pfam" id="PF00072">
    <property type="entry name" value="Response_reg"/>
    <property type="match status" value="1"/>
</dbReference>